<comment type="caution">
    <text evidence="2">The sequence shown here is derived from an EMBL/GenBank/DDBJ whole genome shotgun (WGS) entry which is preliminary data.</text>
</comment>
<feature type="compositionally biased region" description="Basic and acidic residues" evidence="1">
    <location>
        <begin position="17"/>
        <end position="26"/>
    </location>
</feature>
<evidence type="ECO:0000313" key="3">
    <source>
        <dbReference type="Proteomes" id="UP001595632"/>
    </source>
</evidence>
<name>A0ABV7GJL7_9RHOB</name>
<keyword evidence="3" id="KW-1185">Reference proteome</keyword>
<evidence type="ECO:0000256" key="1">
    <source>
        <dbReference type="SAM" id="MobiDB-lite"/>
    </source>
</evidence>
<dbReference type="Proteomes" id="UP001595632">
    <property type="component" value="Unassembled WGS sequence"/>
</dbReference>
<evidence type="ECO:0008006" key="4">
    <source>
        <dbReference type="Google" id="ProtNLM"/>
    </source>
</evidence>
<dbReference type="RefSeq" id="WP_275631995.1">
    <property type="nucleotide sequence ID" value="NZ_JARGYD010000002.1"/>
</dbReference>
<reference evidence="3" key="1">
    <citation type="journal article" date="2019" name="Int. J. Syst. Evol. Microbiol.">
        <title>The Global Catalogue of Microorganisms (GCM) 10K type strain sequencing project: providing services to taxonomists for standard genome sequencing and annotation.</title>
        <authorList>
            <consortium name="The Broad Institute Genomics Platform"/>
            <consortium name="The Broad Institute Genome Sequencing Center for Infectious Disease"/>
            <person name="Wu L."/>
            <person name="Ma J."/>
        </authorList>
    </citation>
    <scope>NUCLEOTIDE SEQUENCE [LARGE SCALE GENOMIC DNA]</scope>
    <source>
        <strain evidence="3">KCTC 52366</strain>
    </source>
</reference>
<proteinExistence type="predicted"/>
<dbReference type="EMBL" id="JBHRTB010000010">
    <property type="protein sequence ID" value="MFC3141754.1"/>
    <property type="molecule type" value="Genomic_DNA"/>
</dbReference>
<sequence length="171" mass="19169">MIGVPKTSALSRLGMRLGERKARDGEEGAGLTDEDEGNIAEFEKILSSTLDFLRKENGALEDRDVDRVASYFDEKARLLETLERRQPAVEPFLSVDVPAVGQLRKLIRDLADQLETNERLLRGMADASRTILAEVEHLRTRQSLKGVYDKTGQLRGDVAPKPVKKGFEKDF</sequence>
<feature type="region of interest" description="Disordered" evidence="1">
    <location>
        <begin position="1"/>
        <end position="36"/>
    </location>
</feature>
<gene>
    <name evidence="2" type="ORF">ACFOGP_03490</name>
</gene>
<protein>
    <recommendedName>
        <fullName evidence="4">FlgN protein</fullName>
    </recommendedName>
</protein>
<accession>A0ABV7GJL7</accession>
<organism evidence="2 3">
    <name type="scientific">Psychromarinibacter halotolerans</name>
    <dbReference type="NCBI Taxonomy" id="1775175"/>
    <lineage>
        <taxon>Bacteria</taxon>
        <taxon>Pseudomonadati</taxon>
        <taxon>Pseudomonadota</taxon>
        <taxon>Alphaproteobacteria</taxon>
        <taxon>Rhodobacterales</taxon>
        <taxon>Paracoccaceae</taxon>
        <taxon>Psychromarinibacter</taxon>
    </lineage>
</organism>
<evidence type="ECO:0000313" key="2">
    <source>
        <dbReference type="EMBL" id="MFC3141754.1"/>
    </source>
</evidence>